<dbReference type="InterPro" id="IPR036890">
    <property type="entry name" value="HATPase_C_sf"/>
</dbReference>
<dbReference type="GO" id="GO:0000155">
    <property type="term" value="F:phosphorelay sensor kinase activity"/>
    <property type="evidence" value="ECO:0007669"/>
    <property type="project" value="InterPro"/>
</dbReference>
<dbReference type="Pfam" id="PF00512">
    <property type="entry name" value="HisKA"/>
    <property type="match status" value="1"/>
</dbReference>
<dbReference type="InterPro" id="IPR004358">
    <property type="entry name" value="Sig_transdc_His_kin-like_C"/>
</dbReference>
<keyword evidence="7" id="KW-0472">Membrane</keyword>
<feature type="domain" description="HAMP" evidence="9">
    <location>
        <begin position="194"/>
        <end position="246"/>
    </location>
</feature>
<dbReference type="Gene3D" id="1.10.287.130">
    <property type="match status" value="1"/>
</dbReference>
<keyword evidence="7" id="KW-1133">Transmembrane helix</keyword>
<comment type="catalytic activity">
    <reaction evidence="1">
        <text>ATP + protein L-histidine = ADP + protein N-phospho-L-histidine.</text>
        <dbReference type="EC" id="2.7.13.3"/>
    </reaction>
</comment>
<dbReference type="SUPFAM" id="SSF47384">
    <property type="entry name" value="Homodimeric domain of signal transducing histidine kinase"/>
    <property type="match status" value="1"/>
</dbReference>
<evidence type="ECO:0000256" key="2">
    <source>
        <dbReference type="ARBA" id="ARBA00004370"/>
    </source>
</evidence>
<organism evidence="10 11">
    <name type="scientific">Roseospira visakhapatnamensis</name>
    <dbReference type="NCBI Taxonomy" id="390880"/>
    <lineage>
        <taxon>Bacteria</taxon>
        <taxon>Pseudomonadati</taxon>
        <taxon>Pseudomonadota</taxon>
        <taxon>Alphaproteobacteria</taxon>
        <taxon>Rhodospirillales</taxon>
        <taxon>Rhodospirillaceae</taxon>
        <taxon>Roseospira</taxon>
    </lineage>
</organism>
<dbReference type="PANTHER" id="PTHR43304">
    <property type="entry name" value="PHYTOCHROME-LIKE PROTEIN CPH1"/>
    <property type="match status" value="1"/>
</dbReference>
<dbReference type="SMART" id="SM00304">
    <property type="entry name" value="HAMP"/>
    <property type="match status" value="1"/>
</dbReference>
<dbReference type="PANTHER" id="PTHR43304:SF1">
    <property type="entry name" value="PAC DOMAIN-CONTAINING PROTEIN"/>
    <property type="match status" value="1"/>
</dbReference>
<feature type="domain" description="Histidine kinase" evidence="8">
    <location>
        <begin position="254"/>
        <end position="467"/>
    </location>
</feature>
<dbReference type="PROSITE" id="PS50885">
    <property type="entry name" value="HAMP"/>
    <property type="match status" value="1"/>
</dbReference>
<dbReference type="SMART" id="SM00387">
    <property type="entry name" value="HATPase_c"/>
    <property type="match status" value="1"/>
</dbReference>
<evidence type="ECO:0000259" key="8">
    <source>
        <dbReference type="PROSITE" id="PS50109"/>
    </source>
</evidence>
<evidence type="ECO:0000256" key="3">
    <source>
        <dbReference type="ARBA" id="ARBA00012438"/>
    </source>
</evidence>
<dbReference type="InterPro" id="IPR005467">
    <property type="entry name" value="His_kinase_dom"/>
</dbReference>
<evidence type="ECO:0000256" key="7">
    <source>
        <dbReference type="SAM" id="Phobius"/>
    </source>
</evidence>
<dbReference type="SUPFAM" id="SSF55874">
    <property type="entry name" value="ATPase domain of HSP90 chaperone/DNA topoisomerase II/histidine kinase"/>
    <property type="match status" value="1"/>
</dbReference>
<dbReference type="InterPro" id="IPR003660">
    <property type="entry name" value="HAMP_dom"/>
</dbReference>
<dbReference type="GO" id="GO:0016020">
    <property type="term" value="C:membrane"/>
    <property type="evidence" value="ECO:0007669"/>
    <property type="project" value="UniProtKB-SubCell"/>
</dbReference>
<keyword evidence="6 10" id="KW-0418">Kinase</keyword>
<dbReference type="PROSITE" id="PS50109">
    <property type="entry name" value="HIS_KIN"/>
    <property type="match status" value="1"/>
</dbReference>
<evidence type="ECO:0000256" key="5">
    <source>
        <dbReference type="ARBA" id="ARBA00022679"/>
    </source>
</evidence>
<dbReference type="Proteomes" id="UP000554286">
    <property type="component" value="Unassembled WGS sequence"/>
</dbReference>
<dbReference type="AlphaFoldDB" id="A0A7W6REB7"/>
<keyword evidence="7" id="KW-0812">Transmembrane</keyword>
<comment type="subcellular location">
    <subcellularLocation>
        <location evidence="2">Membrane</location>
    </subcellularLocation>
</comment>
<dbReference type="InterPro" id="IPR036097">
    <property type="entry name" value="HisK_dim/P_sf"/>
</dbReference>
<evidence type="ECO:0000256" key="4">
    <source>
        <dbReference type="ARBA" id="ARBA00022553"/>
    </source>
</evidence>
<reference evidence="10 11" key="1">
    <citation type="submission" date="2020-08" db="EMBL/GenBank/DDBJ databases">
        <title>Genome sequencing of Purple Non-Sulfur Bacteria from various extreme environments.</title>
        <authorList>
            <person name="Mayer M."/>
        </authorList>
    </citation>
    <scope>NUCLEOTIDE SEQUENCE [LARGE SCALE GENOMIC DNA]</scope>
    <source>
        <strain evidence="10 11">JA131</strain>
    </source>
</reference>
<feature type="transmembrane region" description="Helical" evidence="7">
    <location>
        <begin position="169"/>
        <end position="192"/>
    </location>
</feature>
<dbReference type="FunFam" id="3.30.565.10:FF:000006">
    <property type="entry name" value="Sensor histidine kinase WalK"/>
    <property type="match status" value="1"/>
</dbReference>
<keyword evidence="4" id="KW-0597">Phosphoprotein</keyword>
<evidence type="ECO:0000313" key="11">
    <source>
        <dbReference type="Proteomes" id="UP000554286"/>
    </source>
</evidence>
<proteinExistence type="predicted"/>
<dbReference type="Gene3D" id="3.30.565.10">
    <property type="entry name" value="Histidine kinase-like ATPase, C-terminal domain"/>
    <property type="match status" value="1"/>
</dbReference>
<dbReference type="CDD" id="cd06225">
    <property type="entry name" value="HAMP"/>
    <property type="match status" value="1"/>
</dbReference>
<comment type="caution">
    <text evidence="10">The sequence shown here is derived from an EMBL/GenBank/DDBJ whole genome shotgun (WGS) entry which is preliminary data.</text>
</comment>
<dbReference type="CDD" id="cd00082">
    <property type="entry name" value="HisKA"/>
    <property type="match status" value="1"/>
</dbReference>
<dbReference type="Pfam" id="PF02518">
    <property type="entry name" value="HATPase_c"/>
    <property type="match status" value="1"/>
</dbReference>
<dbReference type="Gene3D" id="6.10.340.10">
    <property type="match status" value="1"/>
</dbReference>
<dbReference type="EMBL" id="JACIGK010000014">
    <property type="protein sequence ID" value="MBB4266491.1"/>
    <property type="molecule type" value="Genomic_DNA"/>
</dbReference>
<sequence>MRIRTLLVVSTVVLVVSGSAALLALSWAADQVAQARVGSRIAGEIVTAVFELNALASEYLETEDERPRRQWRTRHESLLALLDSLPEAIRRERPEPRQVRDDVEQVGHTFAQLSQAIGEDGTTVPHVQIETMWRKRQIAEIRRLSQTIVETSAAMDQDLTNKTEKIEKIYLITTFSFITGAVILFLSIWLLISRRVLGQMRVLQKGILALEAGRLDYRIRLDGTDEISEVATAFDGMAAELERSHKELAQFAYVASHDLQEPLRMVASYTALLSKRYGGQLDARADKYIGYAVAGAKRMQDLLNDLLAFSRVGTRGRPFEPTDCGAVVTEAMENLRQAIDESGARVTRGPLPTVSADGRQLVQVFQNLIANAIRYRREDAPKIDIAAERHDDLWTFSVRDNGIGIEPEFVDRIFMIFQRLHPRSESDGNGIGLAIVKKVIERHGGSIWVESQPGQGSTFFFTLGGGSQNREQNS</sequence>
<dbReference type="Pfam" id="PF00672">
    <property type="entry name" value="HAMP"/>
    <property type="match status" value="1"/>
</dbReference>
<evidence type="ECO:0000259" key="9">
    <source>
        <dbReference type="PROSITE" id="PS50885"/>
    </source>
</evidence>
<dbReference type="RefSeq" id="WP_184044981.1">
    <property type="nucleotide sequence ID" value="NZ_JACIGK010000014.1"/>
</dbReference>
<evidence type="ECO:0000256" key="1">
    <source>
        <dbReference type="ARBA" id="ARBA00000085"/>
    </source>
</evidence>
<dbReference type="EC" id="2.7.13.3" evidence="3"/>
<evidence type="ECO:0000256" key="6">
    <source>
        <dbReference type="ARBA" id="ARBA00022777"/>
    </source>
</evidence>
<dbReference type="SMART" id="SM00388">
    <property type="entry name" value="HisKA"/>
    <property type="match status" value="1"/>
</dbReference>
<name>A0A7W6REB7_9PROT</name>
<gene>
    <name evidence="10" type="ORF">GGD89_002123</name>
</gene>
<dbReference type="PRINTS" id="PR00344">
    <property type="entry name" value="BCTRLSENSOR"/>
</dbReference>
<dbReference type="InterPro" id="IPR003661">
    <property type="entry name" value="HisK_dim/P_dom"/>
</dbReference>
<protein>
    <recommendedName>
        <fullName evidence="3">histidine kinase</fullName>
        <ecNumber evidence="3">2.7.13.3</ecNumber>
    </recommendedName>
</protein>
<keyword evidence="11" id="KW-1185">Reference proteome</keyword>
<keyword evidence="5" id="KW-0808">Transferase</keyword>
<dbReference type="InterPro" id="IPR003594">
    <property type="entry name" value="HATPase_dom"/>
</dbReference>
<dbReference type="InterPro" id="IPR052162">
    <property type="entry name" value="Sensor_kinase/Photoreceptor"/>
</dbReference>
<evidence type="ECO:0000313" key="10">
    <source>
        <dbReference type="EMBL" id="MBB4266491.1"/>
    </source>
</evidence>
<accession>A0A7W6REB7</accession>